<dbReference type="GO" id="GO:0008597">
    <property type="term" value="F:calcium-dependent protein serine/threonine phosphatase regulator activity"/>
    <property type="evidence" value="ECO:0007669"/>
    <property type="project" value="TreeGrafter"/>
</dbReference>
<organism evidence="3 4">
    <name type="scientific">Kockovaella imperatae</name>
    <dbReference type="NCBI Taxonomy" id="4999"/>
    <lineage>
        <taxon>Eukaryota</taxon>
        <taxon>Fungi</taxon>
        <taxon>Dikarya</taxon>
        <taxon>Basidiomycota</taxon>
        <taxon>Agaricomycotina</taxon>
        <taxon>Tremellomycetes</taxon>
        <taxon>Tremellales</taxon>
        <taxon>Cuniculitremaceae</taxon>
        <taxon>Kockovaella</taxon>
    </lineage>
</organism>
<keyword evidence="4" id="KW-1185">Reference proteome</keyword>
<dbReference type="AlphaFoldDB" id="A0A1Y1UU34"/>
<evidence type="ECO:0000313" key="3">
    <source>
        <dbReference type="EMBL" id="ORX41137.1"/>
    </source>
</evidence>
<dbReference type="Pfam" id="PF04847">
    <property type="entry name" value="Calcipressin"/>
    <property type="match status" value="2"/>
</dbReference>
<dbReference type="PANTHER" id="PTHR10300:SF14">
    <property type="entry name" value="PROTEIN SARAH"/>
    <property type="match status" value="1"/>
</dbReference>
<comment type="caution">
    <text evidence="3">The sequence shown here is derived from an EMBL/GenBank/DDBJ whole genome shotgun (WGS) entry which is preliminary data.</text>
</comment>
<evidence type="ECO:0000256" key="1">
    <source>
        <dbReference type="ARBA" id="ARBA00008209"/>
    </source>
</evidence>
<protein>
    <submittedName>
        <fullName evidence="3">Calcipressin-domain-containing protein</fullName>
    </submittedName>
</protein>
<accession>A0A1Y1UU34</accession>
<feature type="region of interest" description="Disordered" evidence="2">
    <location>
        <begin position="254"/>
        <end position="316"/>
    </location>
</feature>
<evidence type="ECO:0000256" key="2">
    <source>
        <dbReference type="SAM" id="MobiDB-lite"/>
    </source>
</evidence>
<sequence>MNGSAQTQDIPSPPSLLSDVPDPSETNTHALILPHQSLFLPEILARLREHYEQYGSIAHWAPVRGFGRVIIVYDSVEGAERAKRQGDWLKLDVDLPAEESYDPTLDNVSPASSTGPNGLPEDGSGVMDIDENDFQRAEGSSSSPFKRGHRRRKSKGPTRGITLRLHPLPFTPLNPDPSTFHLAPPHAEKNFLISPPGSPPEGWEPVVEDAPNSSTLAEDLQRALEALQLKGKHRRRGSKEVILEEGGVRVEVEDCTLPKDDGTGSEDGRRTPVDGSWSTEERVTGGASLWAPPSQDSTPAGRVRIVPTAMPPRQGQ</sequence>
<dbReference type="InterPro" id="IPR035979">
    <property type="entry name" value="RBD_domain_sf"/>
</dbReference>
<dbReference type="EMBL" id="NBSH01000001">
    <property type="protein sequence ID" value="ORX41137.1"/>
    <property type="molecule type" value="Genomic_DNA"/>
</dbReference>
<dbReference type="InterPro" id="IPR006931">
    <property type="entry name" value="Calcipressin"/>
</dbReference>
<dbReference type="GO" id="GO:0003676">
    <property type="term" value="F:nucleic acid binding"/>
    <property type="evidence" value="ECO:0007669"/>
    <property type="project" value="InterPro"/>
</dbReference>
<dbReference type="PANTHER" id="PTHR10300">
    <property type="entry name" value="CALCIPRESSIN"/>
    <property type="match status" value="1"/>
</dbReference>
<feature type="compositionally biased region" description="Basic and acidic residues" evidence="2">
    <location>
        <begin position="254"/>
        <end position="272"/>
    </location>
</feature>
<dbReference type="SUPFAM" id="SSF54928">
    <property type="entry name" value="RNA-binding domain, RBD"/>
    <property type="match status" value="1"/>
</dbReference>
<dbReference type="RefSeq" id="XP_021874816.1">
    <property type="nucleotide sequence ID" value="XM_022014491.1"/>
</dbReference>
<feature type="region of interest" description="Disordered" evidence="2">
    <location>
        <begin position="100"/>
        <end position="170"/>
    </location>
</feature>
<reference evidence="3 4" key="1">
    <citation type="submission" date="2017-03" db="EMBL/GenBank/DDBJ databases">
        <title>Widespread Adenine N6-methylation of Active Genes in Fungi.</title>
        <authorList>
            <consortium name="DOE Joint Genome Institute"/>
            <person name="Mondo S.J."/>
            <person name="Dannebaum R.O."/>
            <person name="Kuo R.C."/>
            <person name="Louie K.B."/>
            <person name="Bewick A.J."/>
            <person name="Labutti K."/>
            <person name="Haridas S."/>
            <person name="Kuo A."/>
            <person name="Salamov A."/>
            <person name="Ahrendt S.R."/>
            <person name="Lau R."/>
            <person name="Bowen B.P."/>
            <person name="Lipzen A."/>
            <person name="Sullivan W."/>
            <person name="Andreopoulos W.B."/>
            <person name="Clum A."/>
            <person name="Lindquist E."/>
            <person name="Daum C."/>
            <person name="Northen T.R."/>
            <person name="Ramamoorthy G."/>
            <person name="Schmitz R.J."/>
            <person name="Gryganskyi A."/>
            <person name="Culley D."/>
            <person name="Magnuson J."/>
            <person name="James T.Y."/>
            <person name="O'Malley M.A."/>
            <person name="Stajich J.E."/>
            <person name="Spatafora J.W."/>
            <person name="Visel A."/>
            <person name="Grigoriev I.V."/>
        </authorList>
    </citation>
    <scope>NUCLEOTIDE SEQUENCE [LARGE SCALE GENOMIC DNA]</scope>
    <source>
        <strain evidence="3 4">NRRL Y-17943</strain>
    </source>
</reference>
<proteinExistence type="inferred from homology"/>
<feature type="compositionally biased region" description="Polar residues" evidence="2">
    <location>
        <begin position="1"/>
        <end position="10"/>
    </location>
</feature>
<evidence type="ECO:0000313" key="4">
    <source>
        <dbReference type="Proteomes" id="UP000193218"/>
    </source>
</evidence>
<dbReference type="STRING" id="4999.A0A1Y1UU34"/>
<feature type="compositionally biased region" description="Basic residues" evidence="2">
    <location>
        <begin position="146"/>
        <end position="156"/>
    </location>
</feature>
<feature type="compositionally biased region" description="Polar residues" evidence="2">
    <location>
        <begin position="106"/>
        <end position="116"/>
    </location>
</feature>
<dbReference type="GO" id="GO:0005737">
    <property type="term" value="C:cytoplasm"/>
    <property type="evidence" value="ECO:0007669"/>
    <property type="project" value="TreeGrafter"/>
</dbReference>
<dbReference type="GO" id="GO:0019722">
    <property type="term" value="P:calcium-mediated signaling"/>
    <property type="evidence" value="ECO:0007669"/>
    <property type="project" value="InterPro"/>
</dbReference>
<dbReference type="Proteomes" id="UP000193218">
    <property type="component" value="Unassembled WGS sequence"/>
</dbReference>
<comment type="similarity">
    <text evidence="1">Belongs to the RCAN family.</text>
</comment>
<feature type="region of interest" description="Disordered" evidence="2">
    <location>
        <begin position="1"/>
        <end position="23"/>
    </location>
</feature>
<dbReference type="GeneID" id="33556299"/>
<dbReference type="GO" id="GO:0005634">
    <property type="term" value="C:nucleus"/>
    <property type="evidence" value="ECO:0007669"/>
    <property type="project" value="TreeGrafter"/>
</dbReference>
<gene>
    <name evidence="3" type="ORF">BD324DRAFT_613375</name>
</gene>
<name>A0A1Y1UU34_9TREE</name>
<dbReference type="InParanoid" id="A0A1Y1UU34"/>
<dbReference type="OrthoDB" id="17212at2759"/>